<organism evidence="1">
    <name type="scientific">Enterococcus phage PMBT56</name>
    <dbReference type="NCBI Taxonomy" id="3229530"/>
    <lineage>
        <taxon>Viruses</taxon>
        <taxon>Duplodnaviria</taxon>
        <taxon>Heunggongvirae</taxon>
        <taxon>Uroviricota</taxon>
        <taxon>Caudoviricetes</taxon>
        <taxon>Saphexavirus</taxon>
    </lineage>
</organism>
<accession>A0AB39C6B7</accession>
<reference evidence="1" key="1">
    <citation type="submission" date="2024-06" db="EMBL/GenBank/DDBJ databases">
        <title>This phage originates from the Bacteriophage catalogue of the Bacteriophage Competence Centre, Department of Microbiology und Biotechnology, Max Rubner-Institut, Kiel, Germany.</title>
        <authorList>
            <person name="Sprotte S."/>
            <person name="Brinks E."/>
            <person name="Hille F."/>
        </authorList>
    </citation>
    <scope>NUCLEOTIDE SEQUENCE</scope>
</reference>
<evidence type="ECO:0000313" key="1">
    <source>
        <dbReference type="EMBL" id="XDJ02189.1"/>
    </source>
</evidence>
<sequence length="59" mass="6775">MDNSLSVYEVQILNTNTGCFDVFLVTAISITFAYINFSETFEEDFHDDGNVKVIKLEEF</sequence>
<dbReference type="EMBL" id="PP944851">
    <property type="protein sequence ID" value="XDJ02189.1"/>
    <property type="molecule type" value="Genomic_DNA"/>
</dbReference>
<protein>
    <submittedName>
        <fullName evidence="1">Uncharacterized protein</fullName>
    </submittedName>
</protein>
<name>A0AB39C6B7_9CAUD</name>
<proteinExistence type="predicted"/>